<dbReference type="GO" id="GO:0030288">
    <property type="term" value="C:outer membrane-bounded periplasmic space"/>
    <property type="evidence" value="ECO:0007669"/>
    <property type="project" value="InterPro"/>
</dbReference>
<evidence type="ECO:0000256" key="3">
    <source>
        <dbReference type="ARBA" id="ARBA00022748"/>
    </source>
</evidence>
<gene>
    <name evidence="8" type="ORF">COA17_07975</name>
</gene>
<dbReference type="InterPro" id="IPR036249">
    <property type="entry name" value="Thioredoxin-like_sf"/>
</dbReference>
<dbReference type="InterPro" id="IPR013766">
    <property type="entry name" value="Thioredoxin_domain"/>
</dbReference>
<keyword evidence="6" id="KW-0472">Membrane</keyword>
<dbReference type="Proteomes" id="UP000218784">
    <property type="component" value="Unassembled WGS sequence"/>
</dbReference>
<protein>
    <submittedName>
        <fullName evidence="8">DsbE family thiol:disulfide interchange protein</fullName>
    </submittedName>
</protein>
<keyword evidence="4" id="KW-1015">Disulfide bond</keyword>
<comment type="similarity">
    <text evidence="2">Belongs to the thioredoxin family. DsbE subfamily.</text>
</comment>
<evidence type="ECO:0000259" key="7">
    <source>
        <dbReference type="PROSITE" id="PS51352"/>
    </source>
</evidence>
<dbReference type="SUPFAM" id="SSF52833">
    <property type="entry name" value="Thioredoxin-like"/>
    <property type="match status" value="1"/>
</dbReference>
<reference evidence="8 9" key="1">
    <citation type="submission" date="2017-09" db="EMBL/GenBank/DDBJ databases">
        <title>Sphingomonas ginsenosidimutans KACC 14949, whole genome shotgun sequence.</title>
        <authorList>
            <person name="Feng G."/>
            <person name="Zhu H."/>
        </authorList>
    </citation>
    <scope>NUCLEOTIDE SEQUENCE [LARGE SCALE GENOMIC DNA]</scope>
    <source>
        <strain evidence="8 9">KACC 14949</strain>
    </source>
</reference>
<keyword evidence="3" id="KW-0201">Cytochrome c-type biogenesis</keyword>
<dbReference type="AlphaFoldDB" id="A0A2A4HZH2"/>
<keyword evidence="5" id="KW-0676">Redox-active center</keyword>
<evidence type="ECO:0000256" key="5">
    <source>
        <dbReference type="ARBA" id="ARBA00023284"/>
    </source>
</evidence>
<feature type="transmembrane region" description="Helical" evidence="6">
    <location>
        <begin position="6"/>
        <end position="27"/>
    </location>
</feature>
<dbReference type="InterPro" id="IPR013740">
    <property type="entry name" value="Redoxin"/>
</dbReference>
<evidence type="ECO:0000313" key="9">
    <source>
        <dbReference type="Proteomes" id="UP000218784"/>
    </source>
</evidence>
<feature type="domain" description="Thioredoxin" evidence="7">
    <location>
        <begin position="37"/>
        <end position="177"/>
    </location>
</feature>
<dbReference type="PROSITE" id="PS51352">
    <property type="entry name" value="THIOREDOXIN_2"/>
    <property type="match status" value="1"/>
</dbReference>
<keyword evidence="9" id="KW-1185">Reference proteome</keyword>
<dbReference type="InterPro" id="IPR004799">
    <property type="entry name" value="Periplasmic_diS_OxRdtase_DsbE"/>
</dbReference>
<sequence length="177" mass="19114">MTNRRWLLWLPLCAFGMVVAVVAWGLWRPADRTVRSAMIGKPLPDFTLAPIAPGKPGLTTADFRRGRPRLLNVFASWCVPCIAEAPQLMTLKAAGVPIDAIAIKDTPQDIADFLRRNGDPYARIGSDVHSRVQLALGSSGVPETFVVDGRGIIVAQHVGDIRADDVPGILRALADAK</sequence>
<dbReference type="PANTHER" id="PTHR42852:SF6">
    <property type="entry name" value="THIOL:DISULFIDE INTERCHANGE PROTEIN DSBE"/>
    <property type="match status" value="1"/>
</dbReference>
<comment type="subcellular location">
    <subcellularLocation>
        <location evidence="1">Cell envelope</location>
    </subcellularLocation>
</comment>
<dbReference type="PANTHER" id="PTHR42852">
    <property type="entry name" value="THIOL:DISULFIDE INTERCHANGE PROTEIN DSBE"/>
    <property type="match status" value="1"/>
</dbReference>
<evidence type="ECO:0000256" key="1">
    <source>
        <dbReference type="ARBA" id="ARBA00004196"/>
    </source>
</evidence>
<organism evidence="8 9">
    <name type="scientific">Sphingomonas ginsenosidimutans</name>
    <dbReference type="NCBI Taxonomy" id="862134"/>
    <lineage>
        <taxon>Bacteria</taxon>
        <taxon>Pseudomonadati</taxon>
        <taxon>Pseudomonadota</taxon>
        <taxon>Alphaproteobacteria</taxon>
        <taxon>Sphingomonadales</taxon>
        <taxon>Sphingomonadaceae</taxon>
        <taxon>Sphingomonas</taxon>
    </lineage>
</organism>
<dbReference type="GO" id="GO:0017004">
    <property type="term" value="P:cytochrome complex assembly"/>
    <property type="evidence" value="ECO:0007669"/>
    <property type="project" value="UniProtKB-KW"/>
</dbReference>
<dbReference type="InterPro" id="IPR050553">
    <property type="entry name" value="Thioredoxin_ResA/DsbE_sf"/>
</dbReference>
<dbReference type="Pfam" id="PF08534">
    <property type="entry name" value="Redoxin"/>
    <property type="match status" value="1"/>
</dbReference>
<dbReference type="RefSeq" id="WP_096611459.1">
    <property type="nucleotide sequence ID" value="NZ_NWVD01000002.1"/>
</dbReference>
<evidence type="ECO:0000256" key="2">
    <source>
        <dbReference type="ARBA" id="ARBA00007758"/>
    </source>
</evidence>
<dbReference type="Gene3D" id="3.40.30.10">
    <property type="entry name" value="Glutaredoxin"/>
    <property type="match status" value="1"/>
</dbReference>
<dbReference type="EMBL" id="NWVD01000002">
    <property type="protein sequence ID" value="PCG09770.1"/>
    <property type="molecule type" value="Genomic_DNA"/>
</dbReference>
<comment type="caution">
    <text evidence="8">The sequence shown here is derived from an EMBL/GenBank/DDBJ whole genome shotgun (WGS) entry which is preliminary data.</text>
</comment>
<name>A0A2A4HZH2_9SPHN</name>
<keyword evidence="6" id="KW-1133">Transmembrane helix</keyword>
<evidence type="ECO:0000313" key="8">
    <source>
        <dbReference type="EMBL" id="PCG09770.1"/>
    </source>
</evidence>
<keyword evidence="6" id="KW-0812">Transmembrane</keyword>
<accession>A0A2A4HZH2</accession>
<evidence type="ECO:0000256" key="6">
    <source>
        <dbReference type="SAM" id="Phobius"/>
    </source>
</evidence>
<dbReference type="CDD" id="cd03010">
    <property type="entry name" value="TlpA_like_DsbE"/>
    <property type="match status" value="1"/>
</dbReference>
<dbReference type="GO" id="GO:0015036">
    <property type="term" value="F:disulfide oxidoreductase activity"/>
    <property type="evidence" value="ECO:0007669"/>
    <property type="project" value="InterPro"/>
</dbReference>
<proteinExistence type="inferred from homology"/>
<evidence type="ECO:0000256" key="4">
    <source>
        <dbReference type="ARBA" id="ARBA00023157"/>
    </source>
</evidence>